<dbReference type="GO" id="GO:0003677">
    <property type="term" value="F:DNA binding"/>
    <property type="evidence" value="ECO:0007669"/>
    <property type="project" value="UniProtKB-KW"/>
</dbReference>
<keyword evidence="4" id="KW-1185">Reference proteome</keyword>
<dbReference type="GO" id="GO:0006310">
    <property type="term" value="P:DNA recombination"/>
    <property type="evidence" value="ECO:0007669"/>
    <property type="project" value="UniProtKB-KW"/>
</dbReference>
<evidence type="ECO:0000313" key="4">
    <source>
        <dbReference type="Proteomes" id="UP000054018"/>
    </source>
</evidence>
<dbReference type="InterPro" id="IPR011010">
    <property type="entry name" value="DNA_brk_join_enz"/>
</dbReference>
<reference evidence="3 4" key="1">
    <citation type="submission" date="2014-04" db="EMBL/GenBank/DDBJ databases">
        <authorList>
            <consortium name="DOE Joint Genome Institute"/>
            <person name="Kuo A."/>
            <person name="Kohler A."/>
            <person name="Costa M.D."/>
            <person name="Nagy L.G."/>
            <person name="Floudas D."/>
            <person name="Copeland A."/>
            <person name="Barry K.W."/>
            <person name="Cichocki N."/>
            <person name="Veneault-Fourrey C."/>
            <person name="LaButti K."/>
            <person name="Lindquist E.A."/>
            <person name="Lipzen A."/>
            <person name="Lundell T."/>
            <person name="Morin E."/>
            <person name="Murat C."/>
            <person name="Sun H."/>
            <person name="Tunlid A."/>
            <person name="Henrissat B."/>
            <person name="Grigoriev I.V."/>
            <person name="Hibbett D.S."/>
            <person name="Martin F."/>
            <person name="Nordberg H.P."/>
            <person name="Cantor M.N."/>
            <person name="Hua S.X."/>
        </authorList>
    </citation>
    <scope>NUCLEOTIDE SEQUENCE [LARGE SCALE GENOMIC DNA]</scope>
    <source>
        <strain evidence="3 4">441</strain>
    </source>
</reference>
<evidence type="ECO:0000313" key="3">
    <source>
        <dbReference type="EMBL" id="KIK10923.1"/>
    </source>
</evidence>
<gene>
    <name evidence="3" type="ORF">PISMIDRAFT_654288</name>
</gene>
<evidence type="ECO:0000256" key="2">
    <source>
        <dbReference type="ARBA" id="ARBA00023172"/>
    </source>
</evidence>
<dbReference type="InterPro" id="IPR052925">
    <property type="entry name" value="Phage_Integrase-like_Recomb"/>
</dbReference>
<dbReference type="PANTHER" id="PTHR34605">
    <property type="entry name" value="PHAGE_INTEGRASE DOMAIN-CONTAINING PROTEIN"/>
    <property type="match status" value="1"/>
</dbReference>
<dbReference type="SUPFAM" id="SSF47823">
    <property type="entry name" value="lambda integrase-like, N-terminal domain"/>
    <property type="match status" value="1"/>
</dbReference>
<dbReference type="InterPro" id="IPR013762">
    <property type="entry name" value="Integrase-like_cat_sf"/>
</dbReference>
<dbReference type="Proteomes" id="UP000054018">
    <property type="component" value="Unassembled WGS sequence"/>
</dbReference>
<sequence>MDTSPEPCCRFDAPLPSYCSQASYAPPWPYRPGLTPCPSSLRPHCLARERLRLWTLSHNHTIMGASWAEKTKEAYGAGLLTYHVFCDTHNILEHQQAPIRANTLLTFLSSCTGSYSGSALVNFTAGLRAWHLLHGLPWQINLEELRAILEGVSHLAPTSSKRPLHEPFRIDMLELMHSLLDPESPKDAAIFACLTVVFYCVGCLGEFTVQSIKHFDPKKHITRTHVSHHHDLNGLPVTKFCIPWTKASPTGEDTQCALLEGVTNPIGALERHFRMNPASPDAHLFTWKHPTSGLRPLSRSEVIKCITSLTAMHNLPNLKGHSLRIRGTLHYLLHGTPFDVVKTIGRWAGDSFTIYL</sequence>
<dbReference type="PANTHER" id="PTHR34605:SF4">
    <property type="entry name" value="DNA ADENINE METHYLTRANSFERASE"/>
    <property type="match status" value="1"/>
</dbReference>
<dbReference type="HOGENOM" id="CLU_003292_2_2_1"/>
<dbReference type="GO" id="GO:0015074">
    <property type="term" value="P:DNA integration"/>
    <property type="evidence" value="ECO:0007669"/>
    <property type="project" value="InterPro"/>
</dbReference>
<proteinExistence type="predicted"/>
<dbReference type="Gene3D" id="1.10.150.130">
    <property type="match status" value="1"/>
</dbReference>
<dbReference type="STRING" id="765257.A0A0C9YSJ2"/>
<organism evidence="3 4">
    <name type="scientific">Pisolithus microcarpus 441</name>
    <dbReference type="NCBI Taxonomy" id="765257"/>
    <lineage>
        <taxon>Eukaryota</taxon>
        <taxon>Fungi</taxon>
        <taxon>Dikarya</taxon>
        <taxon>Basidiomycota</taxon>
        <taxon>Agaricomycotina</taxon>
        <taxon>Agaricomycetes</taxon>
        <taxon>Agaricomycetidae</taxon>
        <taxon>Boletales</taxon>
        <taxon>Sclerodermatineae</taxon>
        <taxon>Pisolithaceae</taxon>
        <taxon>Pisolithus</taxon>
    </lineage>
</organism>
<dbReference type="Gene3D" id="1.10.443.10">
    <property type="entry name" value="Intergrase catalytic core"/>
    <property type="match status" value="1"/>
</dbReference>
<dbReference type="OrthoDB" id="2678913at2759"/>
<dbReference type="SUPFAM" id="SSF56349">
    <property type="entry name" value="DNA breaking-rejoining enzymes"/>
    <property type="match status" value="1"/>
</dbReference>
<keyword evidence="2" id="KW-0233">DNA recombination</keyword>
<evidence type="ECO:0000256" key="1">
    <source>
        <dbReference type="ARBA" id="ARBA00023125"/>
    </source>
</evidence>
<dbReference type="AlphaFoldDB" id="A0A0C9YSJ2"/>
<dbReference type="InterPro" id="IPR010998">
    <property type="entry name" value="Integrase_recombinase_N"/>
</dbReference>
<reference evidence="4" key="2">
    <citation type="submission" date="2015-01" db="EMBL/GenBank/DDBJ databases">
        <title>Evolutionary Origins and Diversification of the Mycorrhizal Mutualists.</title>
        <authorList>
            <consortium name="DOE Joint Genome Institute"/>
            <consortium name="Mycorrhizal Genomics Consortium"/>
            <person name="Kohler A."/>
            <person name="Kuo A."/>
            <person name="Nagy L.G."/>
            <person name="Floudas D."/>
            <person name="Copeland A."/>
            <person name="Barry K.W."/>
            <person name="Cichocki N."/>
            <person name="Veneault-Fourrey C."/>
            <person name="LaButti K."/>
            <person name="Lindquist E.A."/>
            <person name="Lipzen A."/>
            <person name="Lundell T."/>
            <person name="Morin E."/>
            <person name="Murat C."/>
            <person name="Riley R."/>
            <person name="Ohm R."/>
            <person name="Sun H."/>
            <person name="Tunlid A."/>
            <person name="Henrissat B."/>
            <person name="Grigoriev I.V."/>
            <person name="Hibbett D.S."/>
            <person name="Martin F."/>
        </authorList>
    </citation>
    <scope>NUCLEOTIDE SEQUENCE [LARGE SCALE GENOMIC DNA]</scope>
    <source>
        <strain evidence="4">441</strain>
    </source>
</reference>
<name>A0A0C9YSJ2_9AGAM</name>
<protein>
    <submittedName>
        <fullName evidence="3">Unplaced genomic scaffold scaffold_676, whole genome shotgun sequence</fullName>
    </submittedName>
</protein>
<dbReference type="EMBL" id="KN834360">
    <property type="protein sequence ID" value="KIK10923.1"/>
    <property type="molecule type" value="Genomic_DNA"/>
</dbReference>
<accession>A0A0C9YSJ2</accession>
<keyword evidence="1" id="KW-0238">DNA-binding</keyword>